<dbReference type="AlphaFoldDB" id="J9FCT0"/>
<sequence length="71" mass="8001">MLFDDLGIYAEEVFLYLVCIAYEATFVVVRATGHSRYDTGDASCGATFSCREGFAFAPQDFVDFFTNEFEI</sequence>
<name>J9FCT0_9ZZZZ</name>
<reference evidence="1" key="1">
    <citation type="journal article" date="2012" name="PLoS ONE">
        <title>Gene sets for utilization of primary and secondary nutrition supplies in the distal gut of endangered iberian lynx.</title>
        <authorList>
            <person name="Alcaide M."/>
            <person name="Messina E."/>
            <person name="Richter M."/>
            <person name="Bargiela R."/>
            <person name="Peplies J."/>
            <person name="Huws S.A."/>
            <person name="Newbold C.J."/>
            <person name="Golyshin P.N."/>
            <person name="Simon M.A."/>
            <person name="Lopez G."/>
            <person name="Yakimov M.M."/>
            <person name="Ferrer M."/>
        </authorList>
    </citation>
    <scope>NUCLEOTIDE SEQUENCE</scope>
</reference>
<gene>
    <name evidence="1" type="ORF">EVA_19191</name>
</gene>
<proteinExistence type="predicted"/>
<organism evidence="1">
    <name type="scientific">gut metagenome</name>
    <dbReference type="NCBI Taxonomy" id="749906"/>
    <lineage>
        <taxon>unclassified sequences</taxon>
        <taxon>metagenomes</taxon>
        <taxon>organismal metagenomes</taxon>
    </lineage>
</organism>
<evidence type="ECO:0000313" key="1">
    <source>
        <dbReference type="EMBL" id="EJW92706.1"/>
    </source>
</evidence>
<comment type="caution">
    <text evidence="1">The sequence shown here is derived from an EMBL/GenBank/DDBJ whole genome shotgun (WGS) entry which is preliminary data.</text>
</comment>
<protein>
    <submittedName>
        <fullName evidence="1">Uncharacterized protein</fullName>
    </submittedName>
</protein>
<dbReference type="EMBL" id="AMCI01007398">
    <property type="protein sequence ID" value="EJW92706.1"/>
    <property type="molecule type" value="Genomic_DNA"/>
</dbReference>
<accession>J9FCT0</accession>